<proteinExistence type="predicted"/>
<dbReference type="EMBL" id="CP146609">
    <property type="protein sequence ID" value="WWX22064.1"/>
    <property type="molecule type" value="Genomic_DNA"/>
</dbReference>
<name>A0ABZ2IYP6_9BACT</name>
<keyword evidence="1" id="KW-0808">Transferase</keyword>
<dbReference type="Pfam" id="PF13439">
    <property type="entry name" value="Glyco_transf_4"/>
    <property type="match status" value="1"/>
</dbReference>
<organism evidence="4 5">
    <name type="scientific">Pseudodesulfovibrio methanolicus</name>
    <dbReference type="NCBI Taxonomy" id="3126690"/>
    <lineage>
        <taxon>Bacteria</taxon>
        <taxon>Pseudomonadati</taxon>
        <taxon>Thermodesulfobacteriota</taxon>
        <taxon>Desulfovibrionia</taxon>
        <taxon>Desulfovibrionales</taxon>
        <taxon>Desulfovibrionaceae</taxon>
    </lineage>
</organism>
<reference evidence="4 5" key="1">
    <citation type="submission" date="2024-03" db="EMBL/GenBank/DDBJ databases">
        <title>Phenotype and Genome Characterization of a Sulfate-Reducing Bacterium Pseudodesulfovibrio sp. strain 5S69, isolated from Petroleum Reservoir in Tatarstan (Russia).</title>
        <authorList>
            <person name="Bidzhieva S.K."/>
            <person name="Kadnikov V."/>
            <person name="Tourova T.P."/>
            <person name="Samigullina S.R."/>
            <person name="Sokolova D.S."/>
            <person name="Poltaraus A.B."/>
            <person name="Avtukh A.N."/>
            <person name="Tereshina V.M."/>
            <person name="Mardanov A.V."/>
            <person name="Nazina T.N."/>
        </authorList>
    </citation>
    <scope>NUCLEOTIDE SEQUENCE [LARGE SCALE GENOMIC DNA]</scope>
    <source>
        <strain evidence="4 5">5S69</strain>
    </source>
</reference>
<evidence type="ECO:0000256" key="1">
    <source>
        <dbReference type="ARBA" id="ARBA00022679"/>
    </source>
</evidence>
<accession>A0ABZ2IYP6</accession>
<gene>
    <name evidence="4" type="ORF">V8V93_16665</name>
</gene>
<evidence type="ECO:0000313" key="4">
    <source>
        <dbReference type="EMBL" id="WWX22064.1"/>
    </source>
</evidence>
<dbReference type="RefSeq" id="WP_338667745.1">
    <property type="nucleotide sequence ID" value="NZ_CP146609.1"/>
</dbReference>
<sequence length="366" mass="40918">MNMTIGVDARHLNGAMHGTVRYTIKTMQHMVQSRRCRFVLLSNKPIVNPFENKDAVSIHIDSAFSWMPGAVWLAFRAGHLLCTLNVDAFWGPLHALPLCGMSDIPRIVTIHDLAHLYYPESMTWKNRIIHMVYFSRTVAKATRIIAVSQTTRNALKKEFGPKVAAKTSVIYEGKSDLPPSSRSPLIKGDYLLCIGSVEPRKNIAGAVEAFRLLIQDYPRLRLVVAGGHGWKQASLYKSIEKRGLSEKVQFTGRCSDAELSNYIAHAKIFLFPSLYEGFGLPLLETLGQCPAVISDIPIFRELGQHLSGLQFADFQQPSLAAAVIRRVLKETFAQKPEFASSSAARLLSWGTCASRHEDLFMQPRLH</sequence>
<evidence type="ECO:0000259" key="2">
    <source>
        <dbReference type="Pfam" id="PF00534"/>
    </source>
</evidence>
<dbReference type="CDD" id="cd03809">
    <property type="entry name" value="GT4_MtfB-like"/>
    <property type="match status" value="1"/>
</dbReference>
<evidence type="ECO:0000313" key="5">
    <source>
        <dbReference type="Proteomes" id="UP001385389"/>
    </source>
</evidence>
<dbReference type="InterPro" id="IPR028098">
    <property type="entry name" value="Glyco_trans_4-like_N"/>
</dbReference>
<feature type="domain" description="Glycosyl transferase family 1" evidence="2">
    <location>
        <begin position="189"/>
        <end position="330"/>
    </location>
</feature>
<dbReference type="Proteomes" id="UP001385389">
    <property type="component" value="Chromosome"/>
</dbReference>
<dbReference type="PANTHER" id="PTHR46401:SF2">
    <property type="entry name" value="GLYCOSYLTRANSFERASE WBBK-RELATED"/>
    <property type="match status" value="1"/>
</dbReference>
<keyword evidence="5" id="KW-1185">Reference proteome</keyword>
<dbReference type="PANTHER" id="PTHR46401">
    <property type="entry name" value="GLYCOSYLTRANSFERASE WBBK-RELATED"/>
    <property type="match status" value="1"/>
</dbReference>
<dbReference type="SUPFAM" id="SSF53756">
    <property type="entry name" value="UDP-Glycosyltransferase/glycogen phosphorylase"/>
    <property type="match status" value="1"/>
</dbReference>
<feature type="domain" description="Glycosyltransferase subfamily 4-like N-terminal" evidence="3">
    <location>
        <begin position="18"/>
        <end position="173"/>
    </location>
</feature>
<dbReference type="Pfam" id="PF00534">
    <property type="entry name" value="Glycos_transf_1"/>
    <property type="match status" value="1"/>
</dbReference>
<protein>
    <submittedName>
        <fullName evidence="4">Glycosyltransferase family 1 protein</fullName>
    </submittedName>
</protein>
<evidence type="ECO:0000259" key="3">
    <source>
        <dbReference type="Pfam" id="PF13439"/>
    </source>
</evidence>
<dbReference type="InterPro" id="IPR001296">
    <property type="entry name" value="Glyco_trans_1"/>
</dbReference>
<dbReference type="Gene3D" id="3.40.50.2000">
    <property type="entry name" value="Glycogen Phosphorylase B"/>
    <property type="match status" value="2"/>
</dbReference>